<accession>A0A915KEM5</accession>
<dbReference type="AlphaFoldDB" id="A0A915KEM5"/>
<dbReference type="Proteomes" id="UP000887565">
    <property type="component" value="Unplaced"/>
</dbReference>
<organism evidence="1 2">
    <name type="scientific">Romanomermis culicivorax</name>
    <name type="common">Nematode worm</name>
    <dbReference type="NCBI Taxonomy" id="13658"/>
    <lineage>
        <taxon>Eukaryota</taxon>
        <taxon>Metazoa</taxon>
        <taxon>Ecdysozoa</taxon>
        <taxon>Nematoda</taxon>
        <taxon>Enoplea</taxon>
        <taxon>Dorylaimia</taxon>
        <taxon>Mermithida</taxon>
        <taxon>Mermithoidea</taxon>
        <taxon>Mermithidae</taxon>
        <taxon>Romanomermis</taxon>
    </lineage>
</organism>
<reference evidence="2" key="1">
    <citation type="submission" date="2022-11" db="UniProtKB">
        <authorList>
            <consortium name="WormBaseParasite"/>
        </authorList>
    </citation>
    <scope>IDENTIFICATION</scope>
</reference>
<dbReference type="WBParaSite" id="nRc.2.0.1.t36486-RA">
    <property type="protein sequence ID" value="nRc.2.0.1.t36486-RA"/>
    <property type="gene ID" value="nRc.2.0.1.g36486"/>
</dbReference>
<proteinExistence type="predicted"/>
<protein>
    <submittedName>
        <fullName evidence="2">Uncharacterized protein</fullName>
    </submittedName>
</protein>
<evidence type="ECO:0000313" key="1">
    <source>
        <dbReference type="Proteomes" id="UP000887565"/>
    </source>
</evidence>
<keyword evidence="1" id="KW-1185">Reference proteome</keyword>
<sequence>MSDEVDDCTFIDEFPLKPLTDGVDKVLKGVREWQRLLEESFDRLRLVCLNMRRRRRRLRLFDPVPRLCRAEAELTKFIGVTLNREQQFTLLISETFLLQRAEVVGLSYWIYFYFI</sequence>
<name>A0A915KEM5_ROMCU</name>
<evidence type="ECO:0000313" key="2">
    <source>
        <dbReference type="WBParaSite" id="nRc.2.0.1.t36486-RA"/>
    </source>
</evidence>